<evidence type="ECO:0000256" key="2">
    <source>
        <dbReference type="ARBA" id="ARBA00022448"/>
    </source>
</evidence>
<accession>Q8DWW5</accession>
<keyword evidence="10" id="KW-1185">Reference proteome</keyword>
<evidence type="ECO:0000256" key="3">
    <source>
        <dbReference type="ARBA" id="ARBA00022475"/>
    </source>
</evidence>
<evidence type="ECO:0000256" key="5">
    <source>
        <dbReference type="ARBA" id="ARBA00022989"/>
    </source>
</evidence>
<evidence type="ECO:0000313" key="10">
    <source>
        <dbReference type="Proteomes" id="UP000000821"/>
    </source>
</evidence>
<proteinExistence type="predicted"/>
<dbReference type="PROSITE" id="PS50850">
    <property type="entry name" value="MFS"/>
    <property type="match status" value="1"/>
</dbReference>
<dbReference type="STRING" id="208435.SAG2097"/>
<keyword evidence="6 7" id="KW-0472">Membrane</keyword>
<feature type="transmembrane region" description="Helical" evidence="7">
    <location>
        <begin position="24"/>
        <end position="45"/>
    </location>
</feature>
<dbReference type="InterPro" id="IPR050171">
    <property type="entry name" value="MFS_Transporters"/>
</dbReference>
<dbReference type="Pfam" id="PF07690">
    <property type="entry name" value="MFS_1"/>
    <property type="match status" value="1"/>
</dbReference>
<evidence type="ECO:0000256" key="6">
    <source>
        <dbReference type="ARBA" id="ARBA00023136"/>
    </source>
</evidence>
<comment type="subcellular location">
    <subcellularLocation>
        <location evidence="1">Cell membrane</location>
        <topology evidence="1">Multi-pass membrane protein</topology>
    </subcellularLocation>
</comment>
<organism evidence="9 10">
    <name type="scientific">Streptococcus agalactiae serotype V (strain ATCC BAA-611 / 2603 V/R)</name>
    <dbReference type="NCBI Taxonomy" id="208435"/>
    <lineage>
        <taxon>Bacteria</taxon>
        <taxon>Bacillati</taxon>
        <taxon>Bacillota</taxon>
        <taxon>Bacilli</taxon>
        <taxon>Lactobacillales</taxon>
        <taxon>Streptococcaceae</taxon>
        <taxon>Streptococcus</taxon>
    </lineage>
</organism>
<feature type="transmembrane region" description="Helical" evidence="7">
    <location>
        <begin position="271"/>
        <end position="291"/>
    </location>
</feature>
<evidence type="ECO:0000256" key="4">
    <source>
        <dbReference type="ARBA" id="ARBA00022692"/>
    </source>
</evidence>
<feature type="transmembrane region" description="Helical" evidence="7">
    <location>
        <begin position="174"/>
        <end position="193"/>
    </location>
</feature>
<feature type="transmembrane region" description="Helical" evidence="7">
    <location>
        <begin position="303"/>
        <end position="320"/>
    </location>
</feature>
<dbReference type="Gene3D" id="1.20.1250.20">
    <property type="entry name" value="MFS general substrate transporter like domains"/>
    <property type="match status" value="1"/>
</dbReference>
<dbReference type="InterPro" id="IPR036259">
    <property type="entry name" value="MFS_trans_sf"/>
</dbReference>
<dbReference type="SUPFAM" id="SSF103473">
    <property type="entry name" value="MFS general substrate transporter"/>
    <property type="match status" value="1"/>
</dbReference>
<feature type="transmembrane region" description="Helical" evidence="7">
    <location>
        <begin position="148"/>
        <end position="168"/>
    </location>
</feature>
<dbReference type="GO" id="GO:0005886">
    <property type="term" value="C:plasma membrane"/>
    <property type="evidence" value="ECO:0007669"/>
    <property type="project" value="UniProtKB-SubCell"/>
</dbReference>
<dbReference type="InterPro" id="IPR020846">
    <property type="entry name" value="MFS_dom"/>
</dbReference>
<gene>
    <name evidence="9" type="ordered locus">SAG2097</name>
</gene>
<feature type="transmembrane region" description="Helical" evidence="7">
    <location>
        <begin position="226"/>
        <end position="244"/>
    </location>
</feature>
<keyword evidence="3" id="KW-1003">Cell membrane</keyword>
<feature type="domain" description="Major facilitator superfamily (MFS) profile" evidence="8">
    <location>
        <begin position="1"/>
        <end position="413"/>
    </location>
</feature>
<feature type="transmembrane region" description="Helical" evidence="7">
    <location>
        <begin position="326"/>
        <end position="343"/>
    </location>
</feature>
<feature type="transmembrane region" description="Helical" evidence="7">
    <location>
        <begin position="107"/>
        <end position="127"/>
    </location>
</feature>
<dbReference type="KEGG" id="sag:SAG2097"/>
<dbReference type="PATRIC" id="fig|208435.3.peg.2100"/>
<dbReference type="Proteomes" id="UP000000821">
    <property type="component" value="Chromosome"/>
</dbReference>
<dbReference type="OrthoDB" id="9793283at2"/>
<name>Q8DWW5_STRA5</name>
<keyword evidence="2" id="KW-0813">Transport</keyword>
<feature type="transmembrane region" description="Helical" evidence="7">
    <location>
        <begin position="83"/>
        <end position="101"/>
    </location>
</feature>
<dbReference type="AlphaFoldDB" id="Q8DWW5"/>
<keyword evidence="4 7" id="KW-0812">Transmembrane</keyword>
<keyword evidence="5 7" id="KW-1133">Transmembrane helix</keyword>
<dbReference type="HOGENOM" id="CLU_001265_60_3_9"/>
<dbReference type="PANTHER" id="PTHR23517">
    <property type="entry name" value="RESISTANCE PROTEIN MDTM, PUTATIVE-RELATED-RELATED"/>
    <property type="match status" value="1"/>
</dbReference>
<sequence>MLGKKGEKVKEFFALPKQLQLRELLRFISITVGSAIFPFMAMYYVQYFGNLVTGILIIITQLSGFVATLYGGHLSDAMGRKKVVIIGSLLATIGWAITIAANVPNHITPHLTFVGILIIEIAHQFYFPAYEAMTIDLTNEQNRRFVYTIGYWLVNIAVMLGSGIAGIFYDHHFFELLIVLLIISAICCFVVYFKFDETKPQEGTFKHDKGVLGTFKNYSQVLVDKAFVVYTLGAIGSSVVWLQVDNYFSVNLKQNFEVVSILGHTITGAKMLSLAVFTNTLLIVLLMTTINKFIENWPLKRQLILGSLICGFGMLFNISLNTFGAILIAMTFFTFGEMIYVPASQVLRAEMMVEGKIGSYSGFLAIAQPVASVLAGAMVSLSYFTGKIGVQITLTIFMLAGLVLILYATKMKNIEIGK</sequence>
<feature type="transmembrane region" description="Helical" evidence="7">
    <location>
        <begin position="390"/>
        <end position="409"/>
    </location>
</feature>
<feature type="transmembrane region" description="Helical" evidence="7">
    <location>
        <begin position="363"/>
        <end position="384"/>
    </location>
</feature>
<evidence type="ECO:0000259" key="8">
    <source>
        <dbReference type="PROSITE" id="PS50850"/>
    </source>
</evidence>
<dbReference type="GO" id="GO:0022857">
    <property type="term" value="F:transmembrane transporter activity"/>
    <property type="evidence" value="ECO:0007669"/>
    <property type="project" value="InterPro"/>
</dbReference>
<reference evidence="9 10" key="1">
    <citation type="journal article" date="2002" name="Proc. Natl. Acad. Sci. U.S.A.">
        <title>Complete genome sequence and comparative genomic analysis of an emerging human pathogen, serotype V Streptococcus agalactiae.</title>
        <authorList>
            <person name="Tettelin H."/>
            <person name="Masignani V."/>
            <person name="Cieslewicz M.J."/>
            <person name="Eisen J.A."/>
            <person name="Peterson S."/>
            <person name="Wessels M.R."/>
            <person name="Paulsen I.T."/>
            <person name="Nelson K.E."/>
            <person name="Margarit I."/>
            <person name="Read T.D."/>
            <person name="Madoff L.C."/>
            <person name="Wolf A.M."/>
            <person name="Beanan M.J."/>
            <person name="Brinkac L.M."/>
            <person name="Daugherty S.C."/>
            <person name="DeBoy R.T."/>
            <person name="Durkin S."/>
            <person name="Kolonay J.F."/>
            <person name="Umayam L.A."/>
            <person name="Madupu R."/>
            <person name="Lewis M.R."/>
            <person name="Radune D."/>
            <person name="Fedorova N.B."/>
            <person name="Scanlan D."/>
            <person name="Khouri H."/>
            <person name="Mulligan S."/>
            <person name="Carty H.A."/>
            <person name="Cline R.T."/>
            <person name="Gill J."/>
            <person name="Scarselli M."/>
            <person name="Mora M."/>
            <person name="Iacobini E.T."/>
            <person name="Brettoni C."/>
            <person name="Galli G."/>
            <person name="Mariani M."/>
            <person name="Vegni F."/>
            <person name="Maione D."/>
            <person name="Rinaudo D."/>
            <person name="Rappuoli R."/>
            <person name="Telford J.L."/>
            <person name="Kasper D.L."/>
            <person name="Grandi G."/>
            <person name="Fraser C.M."/>
        </authorList>
    </citation>
    <scope>NUCLEOTIDE SEQUENCE [LARGE SCALE GENOMIC DNA]</scope>
    <source>
        <strain evidence="10">ATCC BAA-611 / 2603 V/R</strain>
    </source>
</reference>
<dbReference type="CDD" id="cd17329">
    <property type="entry name" value="MFS_MdtH_MDR_like"/>
    <property type="match status" value="1"/>
</dbReference>
<dbReference type="EMBL" id="AE009948">
    <property type="protein sequence ID" value="AAN00955.1"/>
    <property type="molecule type" value="Genomic_DNA"/>
</dbReference>
<evidence type="ECO:0000256" key="7">
    <source>
        <dbReference type="SAM" id="Phobius"/>
    </source>
</evidence>
<dbReference type="PANTHER" id="PTHR23517:SF3">
    <property type="entry name" value="INTEGRAL MEMBRANE TRANSPORT PROTEIN"/>
    <property type="match status" value="1"/>
</dbReference>
<evidence type="ECO:0000313" key="9">
    <source>
        <dbReference type="EMBL" id="AAN00955.1"/>
    </source>
</evidence>
<protein>
    <submittedName>
        <fullName evidence="9">Transporter, putative</fullName>
    </submittedName>
</protein>
<feature type="transmembrane region" description="Helical" evidence="7">
    <location>
        <begin position="51"/>
        <end position="71"/>
    </location>
</feature>
<evidence type="ECO:0000256" key="1">
    <source>
        <dbReference type="ARBA" id="ARBA00004651"/>
    </source>
</evidence>
<dbReference type="InterPro" id="IPR011701">
    <property type="entry name" value="MFS"/>
</dbReference>